<comment type="caution">
    <text evidence="4">The sequence shown here is derived from an EMBL/GenBank/DDBJ whole genome shotgun (WGS) entry which is preliminary data.</text>
</comment>
<dbReference type="SMART" id="SM00448">
    <property type="entry name" value="REC"/>
    <property type="match status" value="1"/>
</dbReference>
<dbReference type="InterPro" id="IPR011006">
    <property type="entry name" value="CheY-like_superfamily"/>
</dbReference>
<keyword evidence="1 2" id="KW-0597">Phosphoprotein</keyword>
<dbReference type="InterPro" id="IPR050595">
    <property type="entry name" value="Bact_response_regulator"/>
</dbReference>
<reference evidence="5" key="1">
    <citation type="journal article" date="2019" name="Int. J. Syst. Evol. Microbiol.">
        <title>The Global Catalogue of Microorganisms (GCM) 10K type strain sequencing project: providing services to taxonomists for standard genome sequencing and annotation.</title>
        <authorList>
            <consortium name="The Broad Institute Genomics Platform"/>
            <consortium name="The Broad Institute Genome Sequencing Center for Infectious Disease"/>
            <person name="Wu L."/>
            <person name="Ma J."/>
        </authorList>
    </citation>
    <scope>NUCLEOTIDE SEQUENCE [LARGE SCALE GENOMIC DNA]</scope>
    <source>
        <strain evidence="5">JCM 17919</strain>
    </source>
</reference>
<feature type="modified residue" description="4-aspartylphosphate" evidence="2">
    <location>
        <position position="66"/>
    </location>
</feature>
<dbReference type="Pfam" id="PF00072">
    <property type="entry name" value="Response_reg"/>
    <property type="match status" value="1"/>
</dbReference>
<gene>
    <name evidence="4" type="ORF">GCM10023184_28540</name>
</gene>
<evidence type="ECO:0000256" key="2">
    <source>
        <dbReference type="PROSITE-ProRule" id="PRU00169"/>
    </source>
</evidence>
<feature type="domain" description="Response regulatory" evidence="3">
    <location>
        <begin position="10"/>
        <end position="132"/>
    </location>
</feature>
<name>A0ABP8H5B1_9BACT</name>
<dbReference type="RefSeq" id="WP_345256430.1">
    <property type="nucleotide sequence ID" value="NZ_BAABGY010000008.1"/>
</dbReference>
<evidence type="ECO:0000313" key="5">
    <source>
        <dbReference type="Proteomes" id="UP001501725"/>
    </source>
</evidence>
<dbReference type="SUPFAM" id="SSF52172">
    <property type="entry name" value="CheY-like"/>
    <property type="match status" value="1"/>
</dbReference>
<dbReference type="PANTHER" id="PTHR44591:SF3">
    <property type="entry name" value="RESPONSE REGULATORY DOMAIN-CONTAINING PROTEIN"/>
    <property type="match status" value="1"/>
</dbReference>
<keyword evidence="5" id="KW-1185">Reference proteome</keyword>
<evidence type="ECO:0000256" key="1">
    <source>
        <dbReference type="ARBA" id="ARBA00022553"/>
    </source>
</evidence>
<dbReference type="EMBL" id="BAABGY010000008">
    <property type="protein sequence ID" value="GAA4334465.1"/>
    <property type="molecule type" value="Genomic_DNA"/>
</dbReference>
<protein>
    <recommendedName>
        <fullName evidence="3">Response regulatory domain-containing protein</fullName>
    </recommendedName>
</protein>
<dbReference type="InterPro" id="IPR001789">
    <property type="entry name" value="Sig_transdc_resp-reg_receiver"/>
</dbReference>
<dbReference type="PANTHER" id="PTHR44591">
    <property type="entry name" value="STRESS RESPONSE REGULATOR PROTEIN 1"/>
    <property type="match status" value="1"/>
</dbReference>
<proteinExistence type="predicted"/>
<organism evidence="4 5">
    <name type="scientific">Flaviaesturariibacter amylovorans</name>
    <dbReference type="NCBI Taxonomy" id="1084520"/>
    <lineage>
        <taxon>Bacteria</taxon>
        <taxon>Pseudomonadati</taxon>
        <taxon>Bacteroidota</taxon>
        <taxon>Chitinophagia</taxon>
        <taxon>Chitinophagales</taxon>
        <taxon>Chitinophagaceae</taxon>
        <taxon>Flaviaestuariibacter</taxon>
    </lineage>
</organism>
<sequence>MTKSLPPKSLVLYADDDLDDLEMMRDILRPYNNFIELVSFTNGFALWSYVSTWDDNHSKPCLIILDVNMPLMDGKQTLRKIRASEITKDIPVVLFTTSTMPHEAEFAKAHQAGFITKPISTQHVSMIAEEILAHCGDELKQRIKGNLGY</sequence>
<dbReference type="Proteomes" id="UP001501725">
    <property type="component" value="Unassembled WGS sequence"/>
</dbReference>
<evidence type="ECO:0000259" key="3">
    <source>
        <dbReference type="PROSITE" id="PS50110"/>
    </source>
</evidence>
<dbReference type="PROSITE" id="PS50110">
    <property type="entry name" value="RESPONSE_REGULATORY"/>
    <property type="match status" value="1"/>
</dbReference>
<evidence type="ECO:0000313" key="4">
    <source>
        <dbReference type="EMBL" id="GAA4334465.1"/>
    </source>
</evidence>
<accession>A0ABP8H5B1</accession>
<dbReference type="Gene3D" id="3.40.50.2300">
    <property type="match status" value="1"/>
</dbReference>